<protein>
    <submittedName>
        <fullName evidence="1">Uncharacterized protein</fullName>
    </submittedName>
</protein>
<sequence length="65" mass="7352">MTTQYEEHYIVEHVKAEGKVDVEQYDNPSEAIGAYNELARVLSRGEKINLHRYSSVVLASSARAK</sequence>
<accession>A0A0K2B1Y1</accession>
<dbReference type="AlphaFoldDB" id="A0A0K2B1Y1"/>
<dbReference type="EMBL" id="CP012382">
    <property type="protein sequence ID" value="AKZ59213.1"/>
    <property type="molecule type" value="Genomic_DNA"/>
</dbReference>
<evidence type="ECO:0000313" key="1">
    <source>
        <dbReference type="EMBL" id="AKZ59213.1"/>
    </source>
</evidence>
<reference evidence="2" key="1">
    <citation type="journal article" date="2015" name="J. Biotechnol.">
        <title>Complete genome sequence of Streptomyces ambofaciens ATCC 23877, the spiramycin producer.</title>
        <authorList>
            <person name="Thibessard A."/>
            <person name="Haas D."/>
            <person name="Gerbaud C."/>
            <person name="Aigle B."/>
            <person name="Lautru S."/>
            <person name="Pernodet J.L."/>
            <person name="Leblond P."/>
        </authorList>
    </citation>
    <scope>NUCLEOTIDE SEQUENCE [LARGE SCALE GENOMIC DNA]</scope>
    <source>
        <strain evidence="2">ATCC 23877 / 3486 / DSM 40053 / JCM 4204 / NBRC 12836 / NRRL B-2516</strain>
    </source>
</reference>
<dbReference type="RefSeq" id="WP_053139531.1">
    <property type="nucleotide sequence ID" value="NZ_CP012382.1"/>
</dbReference>
<name>A0A0K2B1Y1_STRA7</name>
<organism evidence="1 2">
    <name type="scientific">Streptomyces ambofaciens (strain ATCC 23877 / 3486 / DSM 40053 / JCM 4204 / NBRC 12836 / NRRL B-2516)</name>
    <dbReference type="NCBI Taxonomy" id="278992"/>
    <lineage>
        <taxon>Bacteria</taxon>
        <taxon>Bacillati</taxon>
        <taxon>Actinomycetota</taxon>
        <taxon>Actinomycetes</taxon>
        <taxon>Kitasatosporales</taxon>
        <taxon>Streptomycetaceae</taxon>
        <taxon>Streptomyces</taxon>
    </lineage>
</organism>
<gene>
    <name evidence="1" type="ORF">SAM23877_6168</name>
</gene>
<evidence type="ECO:0000313" key="2">
    <source>
        <dbReference type="Proteomes" id="UP000061018"/>
    </source>
</evidence>
<dbReference type="Proteomes" id="UP000061018">
    <property type="component" value="Chromosome"/>
</dbReference>
<proteinExistence type="predicted"/>
<dbReference type="KEGG" id="samb:SAM23877_6168"/>